<evidence type="ECO:0008006" key="3">
    <source>
        <dbReference type="Google" id="ProtNLM"/>
    </source>
</evidence>
<dbReference type="EMBL" id="LXHC01000006">
    <property type="protein sequence ID" value="OAU97570.1"/>
    <property type="molecule type" value="Genomic_DNA"/>
</dbReference>
<dbReference type="PATRIC" id="fig|480.237.peg.1161"/>
<name>A0A198UMK0_MORCA</name>
<keyword evidence="2" id="KW-1185">Reference proteome</keyword>
<comment type="caution">
    <text evidence="1">The sequence shown here is derived from an EMBL/GenBank/DDBJ whole genome shotgun (WGS) entry which is preliminary data.</text>
</comment>
<sequence>MNASEIIYQTLSQIVDGKAYPLFVPESDSLSVPYLVYTPVSSVPVQTLDGISGDEWVRVQIDIYHSDYDVLLSLYNQAISALQNKISLKVFGTSNQSVDDGLYRMMFECEFWSKNQILPTAP</sequence>
<reference evidence="1 2" key="1">
    <citation type="journal article" date="2016" name="Genome Biol. Evol.">
        <title>Comparative Genomic Analyses of the Moraxella catarrhalis Serosensitive and Seroresistant Lineages Demonstrate Their Independent Evolution.</title>
        <authorList>
            <person name="Earl J.P."/>
            <person name="de Vries S.P."/>
            <person name="Ahmed A."/>
            <person name="Powell E."/>
            <person name="Schultz M.P."/>
            <person name="Hermans P.W."/>
            <person name="Hill D.J."/>
            <person name="Zhou Z."/>
            <person name="Constantinidou C.I."/>
            <person name="Hu F.Z."/>
            <person name="Bootsma H.J."/>
            <person name="Ehrlich G.D."/>
        </authorList>
    </citation>
    <scope>NUCLEOTIDE SEQUENCE [LARGE SCALE GENOMIC DNA]</scope>
    <source>
        <strain evidence="1 2">Z7542</strain>
    </source>
</reference>
<dbReference type="Proteomes" id="UP000078228">
    <property type="component" value="Unassembled WGS sequence"/>
</dbReference>
<proteinExistence type="predicted"/>
<accession>A0A198UMK0</accession>
<dbReference type="AlphaFoldDB" id="A0A198UMK0"/>
<organism evidence="1 2">
    <name type="scientific">Moraxella catarrhalis</name>
    <name type="common">Branhamella catarrhalis</name>
    <dbReference type="NCBI Taxonomy" id="480"/>
    <lineage>
        <taxon>Bacteria</taxon>
        <taxon>Pseudomonadati</taxon>
        <taxon>Pseudomonadota</taxon>
        <taxon>Gammaproteobacteria</taxon>
        <taxon>Moraxellales</taxon>
        <taxon>Moraxellaceae</taxon>
        <taxon>Moraxella</taxon>
    </lineage>
</organism>
<dbReference type="RefSeq" id="WP_064610690.1">
    <property type="nucleotide sequence ID" value="NZ_LXHB01000049.1"/>
</dbReference>
<gene>
    <name evidence="1" type="ORF">AO384_0606</name>
</gene>
<evidence type="ECO:0000313" key="2">
    <source>
        <dbReference type="Proteomes" id="UP000078228"/>
    </source>
</evidence>
<protein>
    <recommendedName>
        <fullName evidence="3">DUF3168 domain-containing protein</fullName>
    </recommendedName>
</protein>
<evidence type="ECO:0000313" key="1">
    <source>
        <dbReference type="EMBL" id="OAU97570.1"/>
    </source>
</evidence>